<gene>
    <name evidence="2" type="ORF">KALB_1699</name>
</gene>
<organism evidence="2 3">
    <name type="scientific">Kutzneria albida DSM 43870</name>
    <dbReference type="NCBI Taxonomy" id="1449976"/>
    <lineage>
        <taxon>Bacteria</taxon>
        <taxon>Bacillati</taxon>
        <taxon>Actinomycetota</taxon>
        <taxon>Actinomycetes</taxon>
        <taxon>Pseudonocardiales</taxon>
        <taxon>Pseudonocardiaceae</taxon>
        <taxon>Kutzneria</taxon>
    </lineage>
</organism>
<dbReference type="InterPro" id="IPR032830">
    <property type="entry name" value="XPB/Ssl2_N"/>
</dbReference>
<sequence length="787" mass="84360">MTSFALLTWLRQLEVPELALLLGLRADVLPERDPPRSLDQLAVRLCHPRSVQLALADLDATCLGVLTGLRLLGDQGQLTEIAPVFGDLPAAELARALDTLRQYGILLSEGSHWELAEPFRAGDSPVLGLGVPAARLLAGLTGPQVIGLADRLRLGPALDKADAVALVAEHLGDAERIRAVARQAPAEVEELLEFLVHSAPDFPSPQIGEAMTAVWGEPDQRWLMERGLLLPAPGYRVQMPREVGIALRGPGFSVPVRPRPPEPTVIPISQSVVDGAASVAASAALHAVTRLVELSGSRPLTWRRSGGLGVRELRRVAKALDCAESAIRLWAALAARTGLLTREGDQLVPTAGSDTWRGLPADFRLGTLLNSWWTMPATPSAEEGPAFLHEDNAETALRTDLVSSLSDLGWRAFVDLDEVASYLGWRRPVAHRLVHGAESVLLHRVRQVAREAELLGVLARDCTSTLARCLVEGSDPPAGWLPGEAGTARLGADLTAVVVGLPSGELTALLDGAAELESRDTASVWRFSWASVRRALDGGQTAESLLDRLRAVSAGDLPQPLEYLVTDVARRHGELLVSTVGCCVSARDPAVLAELAAHSELRELDGRLLAPTVLACSTDAARTLELLRANGYAPVATDETGAIAVERPEPLRAARAAPVPQEELVPGVEPRSPAELVALAEELLAAPGEGAELDRLLAAIRESAEQLSEADSRALAQAVLAGTTVQVEFARETFRRPWWTHGTGEPRWRRRLVRPLEVADGLLHAQDVERGERTQLALAELVRVIVS</sequence>
<dbReference type="PATRIC" id="fig|1449976.3.peg.1699"/>
<dbReference type="Proteomes" id="UP000019225">
    <property type="component" value="Chromosome"/>
</dbReference>
<dbReference type="AlphaFoldDB" id="W5W3L3"/>
<dbReference type="Pfam" id="PF13625">
    <property type="entry name" value="Helicase_C_3"/>
    <property type="match status" value="1"/>
</dbReference>
<accession>W5W3L3</accession>
<feature type="domain" description="Helicase XPB/Ssl2 N-terminal" evidence="1">
    <location>
        <begin position="492"/>
        <end position="609"/>
    </location>
</feature>
<evidence type="ECO:0000313" key="3">
    <source>
        <dbReference type="Proteomes" id="UP000019225"/>
    </source>
</evidence>
<dbReference type="KEGG" id="kal:KALB_1699"/>
<reference evidence="2 3" key="1">
    <citation type="journal article" date="2014" name="BMC Genomics">
        <title>Complete genome sequence of producer of the glycopeptide antibiotic Aculeximycin Kutzneria albida DSM 43870T, a representative of minor genus of Pseudonocardiaceae.</title>
        <authorList>
            <person name="Rebets Y."/>
            <person name="Tokovenko B."/>
            <person name="Lushchyk I."/>
            <person name="Ruckert C."/>
            <person name="Zaburannyi N."/>
            <person name="Bechthold A."/>
            <person name="Kalinowski J."/>
            <person name="Luzhetskyy A."/>
        </authorList>
    </citation>
    <scope>NUCLEOTIDE SEQUENCE [LARGE SCALE GENOMIC DNA]</scope>
    <source>
        <strain evidence="2">DSM 43870</strain>
    </source>
</reference>
<dbReference type="RefSeq" id="WP_025355275.1">
    <property type="nucleotide sequence ID" value="NZ_CP007155.1"/>
</dbReference>
<dbReference type="HOGENOM" id="CLU_013420_0_0_11"/>
<keyword evidence="3" id="KW-1185">Reference proteome</keyword>
<proteinExistence type="predicted"/>
<dbReference type="STRING" id="1449976.KALB_1699"/>
<dbReference type="eggNOG" id="COG2378">
    <property type="taxonomic scope" value="Bacteria"/>
</dbReference>
<protein>
    <recommendedName>
        <fullName evidence="1">Helicase XPB/Ssl2 N-terminal domain-containing protein</fullName>
    </recommendedName>
</protein>
<dbReference type="EMBL" id="CP007155">
    <property type="protein sequence ID" value="AHH95071.1"/>
    <property type="molecule type" value="Genomic_DNA"/>
</dbReference>
<dbReference type="OrthoDB" id="3415124at2"/>
<evidence type="ECO:0000313" key="2">
    <source>
        <dbReference type="EMBL" id="AHH95071.1"/>
    </source>
</evidence>
<name>W5W3L3_9PSEU</name>
<evidence type="ECO:0000259" key="1">
    <source>
        <dbReference type="Pfam" id="PF13625"/>
    </source>
</evidence>